<sequence length="140" mass="14328">MTFTVPQGVKGDPGTTPVFSLGTTTTGTANVSINNTNPVAPVLTFTVPQGAAGPVATTVNPTSIPANTGNADLTTAINGFNFVTLNGGNSTPYTLPATTTGRLIYLRNTNATPVTVSSLTIAANKTSLFMYTGSAWIQLF</sequence>
<name>A0ABU9LYB4_9BACT</name>
<dbReference type="Proteomes" id="UP001479606">
    <property type="component" value="Unassembled WGS sequence"/>
</dbReference>
<dbReference type="EMBL" id="JBCEVZ010000038">
    <property type="protein sequence ID" value="MEL5995503.1"/>
    <property type="molecule type" value="Genomic_DNA"/>
</dbReference>
<evidence type="ECO:0000313" key="2">
    <source>
        <dbReference type="Proteomes" id="UP001479606"/>
    </source>
</evidence>
<protein>
    <submittedName>
        <fullName evidence="1">Uncharacterized protein</fullName>
    </submittedName>
</protein>
<proteinExistence type="predicted"/>
<keyword evidence="2" id="KW-1185">Reference proteome</keyword>
<accession>A0ABU9LYB4</accession>
<gene>
    <name evidence="1" type="ORF">AAFH49_14900</name>
</gene>
<dbReference type="RefSeq" id="WP_342299371.1">
    <property type="nucleotide sequence ID" value="NZ_JBCEVZ010000038.1"/>
</dbReference>
<organism evidence="1 2">
    <name type="scientific">Hymenobacter segetis</name>
    <dbReference type="NCBI Taxonomy" id="2025509"/>
    <lineage>
        <taxon>Bacteria</taxon>
        <taxon>Pseudomonadati</taxon>
        <taxon>Bacteroidota</taxon>
        <taxon>Cytophagia</taxon>
        <taxon>Cytophagales</taxon>
        <taxon>Hymenobacteraceae</taxon>
        <taxon>Hymenobacter</taxon>
    </lineage>
</organism>
<comment type="caution">
    <text evidence="1">The sequence shown here is derived from an EMBL/GenBank/DDBJ whole genome shotgun (WGS) entry which is preliminary data.</text>
</comment>
<evidence type="ECO:0000313" key="1">
    <source>
        <dbReference type="EMBL" id="MEL5995503.1"/>
    </source>
</evidence>
<reference evidence="1 2" key="1">
    <citation type="journal article" date="2018" name="Arch. Microbiol.">
        <title>Hymenobacter segetis sp. nov., isolated from soil.</title>
        <authorList>
            <person name="Ten L.N."/>
            <person name="Lim S.J."/>
            <person name="Kim B.O."/>
            <person name="Kang I.K."/>
            <person name="Jung H.Y."/>
        </authorList>
    </citation>
    <scope>NUCLEOTIDE SEQUENCE [LARGE SCALE GENOMIC DNA]</scope>
    <source>
        <strain evidence="1 2">S7-3-11</strain>
    </source>
</reference>